<dbReference type="SUPFAM" id="SSF53927">
    <property type="entry name" value="Cytidine deaminase-like"/>
    <property type="match status" value="1"/>
</dbReference>
<feature type="binding site" evidence="8">
    <location>
        <position position="84"/>
    </location>
    <ligand>
        <name>Zn(2+)</name>
        <dbReference type="ChEBI" id="CHEBI:29105"/>
        <note>catalytic</note>
    </ligand>
</feature>
<evidence type="ECO:0000256" key="2">
    <source>
        <dbReference type="ARBA" id="ARBA00011738"/>
    </source>
</evidence>
<gene>
    <name evidence="8" type="primary">tadA</name>
    <name evidence="10" type="ORF">ELX58_06960</name>
</gene>
<dbReference type="PANTHER" id="PTHR11079:SF202">
    <property type="entry name" value="TRNA-SPECIFIC ADENOSINE DEAMINASE"/>
    <property type="match status" value="1"/>
</dbReference>
<dbReference type="Proteomes" id="UP000294321">
    <property type="component" value="Chromosome"/>
</dbReference>
<evidence type="ECO:0000259" key="9">
    <source>
        <dbReference type="PROSITE" id="PS51747"/>
    </source>
</evidence>
<dbReference type="GO" id="GO:0008270">
    <property type="term" value="F:zinc ion binding"/>
    <property type="evidence" value="ECO:0007669"/>
    <property type="project" value="UniProtKB-UniRule"/>
</dbReference>
<evidence type="ECO:0000256" key="8">
    <source>
        <dbReference type="HAMAP-Rule" id="MF_00972"/>
    </source>
</evidence>
<comment type="similarity">
    <text evidence="1">Belongs to the cytidine and deoxycytidylate deaminase family. ADAT2 subfamily.</text>
</comment>
<dbReference type="InterPro" id="IPR016192">
    <property type="entry name" value="APOBEC/CMP_deaminase_Zn-bd"/>
</dbReference>
<evidence type="ECO:0000256" key="6">
    <source>
        <dbReference type="ARBA" id="ARBA00022833"/>
    </source>
</evidence>
<dbReference type="HAMAP" id="MF_00972">
    <property type="entry name" value="tRNA_aden_deaminase"/>
    <property type="match status" value="1"/>
</dbReference>
<keyword evidence="4 8" id="KW-0479">Metal-binding</keyword>
<accession>A0A4P6ZMK7</accession>
<dbReference type="KEGG" id="lji:ELX58_06960"/>
<keyword evidence="5 8" id="KW-0378">Hydrolase</keyword>
<dbReference type="InterPro" id="IPR016193">
    <property type="entry name" value="Cytidine_deaminase-like"/>
</dbReference>
<dbReference type="OrthoDB" id="9802676at2"/>
<keyword evidence="3 8" id="KW-0819">tRNA processing</keyword>
<evidence type="ECO:0000313" key="10">
    <source>
        <dbReference type="EMBL" id="QBP18837.1"/>
    </source>
</evidence>
<organism evidence="10 11">
    <name type="scientific">Acetilactobacillus jinshanensis</name>
    <dbReference type="NCBI Taxonomy" id="1720083"/>
    <lineage>
        <taxon>Bacteria</taxon>
        <taxon>Bacillati</taxon>
        <taxon>Bacillota</taxon>
        <taxon>Bacilli</taxon>
        <taxon>Lactobacillales</taxon>
        <taxon>Lactobacillaceae</taxon>
        <taxon>Acetilactobacillus</taxon>
    </lineage>
</organism>
<evidence type="ECO:0000313" key="11">
    <source>
        <dbReference type="Proteomes" id="UP000294321"/>
    </source>
</evidence>
<keyword evidence="6 8" id="KW-0862">Zinc</keyword>
<dbReference type="RefSeq" id="WP_133442395.1">
    <property type="nucleotide sequence ID" value="NZ_CP034726.1"/>
</dbReference>
<dbReference type="InterPro" id="IPR028883">
    <property type="entry name" value="tRNA_aden_deaminase"/>
</dbReference>
<evidence type="ECO:0000256" key="3">
    <source>
        <dbReference type="ARBA" id="ARBA00022694"/>
    </source>
</evidence>
<feature type="binding site" evidence="8">
    <location>
        <position position="87"/>
    </location>
    <ligand>
        <name>Zn(2+)</name>
        <dbReference type="ChEBI" id="CHEBI:29105"/>
        <note>catalytic</note>
    </ligand>
</feature>
<dbReference type="EMBL" id="CP034726">
    <property type="protein sequence ID" value="QBP18837.1"/>
    <property type="molecule type" value="Genomic_DNA"/>
</dbReference>
<comment type="cofactor">
    <cofactor evidence="8">
        <name>Zn(2+)</name>
        <dbReference type="ChEBI" id="CHEBI:29105"/>
    </cofactor>
    <text evidence="8">Binds 1 zinc ion per subunit.</text>
</comment>
<dbReference type="InterPro" id="IPR058535">
    <property type="entry name" value="MafB19-deam"/>
</dbReference>
<comment type="subunit">
    <text evidence="2 8">Homodimer.</text>
</comment>
<dbReference type="FunFam" id="3.40.140.10:FF:000005">
    <property type="entry name" value="tRNA-specific adenosine deaminase"/>
    <property type="match status" value="1"/>
</dbReference>
<dbReference type="PROSITE" id="PS00903">
    <property type="entry name" value="CYT_DCMP_DEAMINASES_1"/>
    <property type="match status" value="1"/>
</dbReference>
<dbReference type="InterPro" id="IPR002125">
    <property type="entry name" value="CMP_dCMP_dom"/>
</dbReference>
<keyword evidence="11" id="KW-1185">Reference proteome</keyword>
<dbReference type="AlphaFoldDB" id="A0A4P6ZMK7"/>
<feature type="domain" description="CMP/dCMP-type deaminase" evidence="9">
    <location>
        <begin position="3"/>
        <end position="130"/>
    </location>
</feature>
<name>A0A4P6ZMK7_9LACO</name>
<protein>
    <recommendedName>
        <fullName evidence="8">tRNA-specific adenosine deaminase</fullName>
        <ecNumber evidence="8">3.5.4.33</ecNumber>
    </recommendedName>
</protein>
<dbReference type="CDD" id="cd01285">
    <property type="entry name" value="nucleoside_deaminase"/>
    <property type="match status" value="1"/>
</dbReference>
<evidence type="ECO:0000256" key="5">
    <source>
        <dbReference type="ARBA" id="ARBA00022801"/>
    </source>
</evidence>
<proteinExistence type="inferred from homology"/>
<comment type="function">
    <text evidence="8">Catalyzes the deamination of adenosine to inosine at the wobble position 34 of tRNA(Arg2).</text>
</comment>
<sequence length="150" mass="16985">MDQNVKKFMKLALQQADYSALINEVPIGAVVVHDGKVIGTGHNLREMSQDALGHAEIYAIHEACDTLHSWRLDDCDIYVTIEPCIMCAGAIVNARMRHLYYGAPDPKFGGVDSLYHIPTDKRLNHQVAVTSGIYREQAVNKMRNFFRQRR</sequence>
<dbReference type="PROSITE" id="PS51747">
    <property type="entry name" value="CYT_DCMP_DEAMINASES_2"/>
    <property type="match status" value="1"/>
</dbReference>
<dbReference type="EC" id="3.5.4.33" evidence="8"/>
<dbReference type="GO" id="GO:0002100">
    <property type="term" value="P:tRNA wobble adenosine to inosine editing"/>
    <property type="evidence" value="ECO:0007669"/>
    <property type="project" value="UniProtKB-UniRule"/>
</dbReference>
<dbReference type="Pfam" id="PF14437">
    <property type="entry name" value="MafB19-deam"/>
    <property type="match status" value="1"/>
</dbReference>
<feature type="binding site" evidence="8">
    <location>
        <position position="54"/>
    </location>
    <ligand>
        <name>Zn(2+)</name>
        <dbReference type="ChEBI" id="CHEBI:29105"/>
        <note>catalytic</note>
    </ligand>
</feature>
<reference evidence="11" key="1">
    <citation type="submission" date="2018-12" db="EMBL/GenBank/DDBJ databases">
        <title>A new species of lactobacillus.</title>
        <authorList>
            <person name="Jian Y."/>
            <person name="Xin L."/>
            <person name="Hong Z.J."/>
            <person name="Ming L.Z."/>
            <person name="Hong X.Z."/>
        </authorList>
    </citation>
    <scope>NUCLEOTIDE SEQUENCE [LARGE SCALE GENOMIC DNA]</scope>
    <source>
        <strain evidence="11">HSLZ-75</strain>
    </source>
</reference>
<dbReference type="GO" id="GO:0052717">
    <property type="term" value="F:tRNA-specific adenosine-34 deaminase activity"/>
    <property type="evidence" value="ECO:0007669"/>
    <property type="project" value="UniProtKB-UniRule"/>
</dbReference>
<dbReference type="PANTHER" id="PTHR11079">
    <property type="entry name" value="CYTOSINE DEAMINASE FAMILY MEMBER"/>
    <property type="match status" value="1"/>
</dbReference>
<evidence type="ECO:0000256" key="4">
    <source>
        <dbReference type="ARBA" id="ARBA00022723"/>
    </source>
</evidence>
<evidence type="ECO:0000256" key="7">
    <source>
        <dbReference type="ARBA" id="ARBA00048045"/>
    </source>
</evidence>
<feature type="active site" description="Proton donor" evidence="8">
    <location>
        <position position="56"/>
    </location>
</feature>
<dbReference type="Gene3D" id="3.40.140.10">
    <property type="entry name" value="Cytidine Deaminase, domain 2"/>
    <property type="match status" value="1"/>
</dbReference>
<evidence type="ECO:0000256" key="1">
    <source>
        <dbReference type="ARBA" id="ARBA00010669"/>
    </source>
</evidence>
<comment type="catalytic activity">
    <reaction evidence="7 8">
        <text>adenosine(34) in tRNA + H2O + H(+) = inosine(34) in tRNA + NH4(+)</text>
        <dbReference type="Rhea" id="RHEA:43168"/>
        <dbReference type="Rhea" id="RHEA-COMP:10373"/>
        <dbReference type="Rhea" id="RHEA-COMP:10374"/>
        <dbReference type="ChEBI" id="CHEBI:15377"/>
        <dbReference type="ChEBI" id="CHEBI:15378"/>
        <dbReference type="ChEBI" id="CHEBI:28938"/>
        <dbReference type="ChEBI" id="CHEBI:74411"/>
        <dbReference type="ChEBI" id="CHEBI:82852"/>
        <dbReference type="EC" id="3.5.4.33"/>
    </reaction>
</comment>